<keyword evidence="3" id="KW-1185">Reference proteome</keyword>
<dbReference type="Proteomes" id="UP000662618">
    <property type="component" value="Unassembled WGS sequence"/>
</dbReference>
<evidence type="ECO:0000313" key="3">
    <source>
        <dbReference type="Proteomes" id="UP000662618"/>
    </source>
</evidence>
<feature type="region of interest" description="Disordered" evidence="1">
    <location>
        <begin position="88"/>
        <end position="131"/>
    </location>
</feature>
<organism evidence="2 3">
    <name type="scientific">Chryseobacterium aquaeductus</name>
    <dbReference type="NCBI Taxonomy" id="2675056"/>
    <lineage>
        <taxon>Bacteria</taxon>
        <taxon>Pseudomonadati</taxon>
        <taxon>Bacteroidota</taxon>
        <taxon>Flavobacteriia</taxon>
        <taxon>Flavobacteriales</taxon>
        <taxon>Weeksellaceae</taxon>
        <taxon>Chryseobacterium group</taxon>
        <taxon>Chryseobacterium</taxon>
    </lineage>
</organism>
<feature type="compositionally biased region" description="Polar residues" evidence="1">
    <location>
        <begin position="117"/>
        <end position="131"/>
    </location>
</feature>
<proteinExistence type="predicted"/>
<evidence type="ECO:0000313" key="2">
    <source>
        <dbReference type="EMBL" id="CAD7810459.1"/>
    </source>
</evidence>
<sequence length="350" mass="37729">MLSGVAVDFTGKVTHDVLQNGTYSSAIMQQDVLNCHLEISTYYTRCGESDDHHNGEKTGAEKGPCRSETPSVLVVSLVRKCTVALPVDTGLGENGEDGGNGPQNGPGGLSNNPPEETTTAPNLPTRNNPCNKTKAMLENQAVQTKIANLKQQAELPAVNPAGGEKGFKLKTDGTLEDATMTAKHEVDYGDLSDSYGAYHNHTLRGTHMLSHKDIDILLGLTTHNSVVGPGNAFHGMIAAEEDGSGGFNYLNYVVRFNGTYQDAIGFNFTDDQLNDIRKDHKKILEALKLNTLYSNDGGFTLNKEGLQKLFFEAAKLMGMQNNVILQRVDDDGVKTIQLNSDGSTRAVPCV</sequence>
<reference evidence="2" key="1">
    <citation type="submission" date="2020-12" db="EMBL/GenBank/DDBJ databases">
        <authorList>
            <person name="Rodrigo-Torres L."/>
            <person name="Arahal R. D."/>
            <person name="Lucena T."/>
        </authorList>
    </citation>
    <scope>NUCLEOTIDE SEQUENCE</scope>
    <source>
        <strain evidence="2">CECT 9390</strain>
    </source>
</reference>
<protein>
    <submittedName>
        <fullName evidence="2">Uncharacterized protein</fullName>
    </submittedName>
</protein>
<gene>
    <name evidence="2" type="ORF">CHRY9390_02182</name>
</gene>
<name>A0A9N8QSH2_9FLAO</name>
<feature type="compositionally biased region" description="Gly residues" evidence="1">
    <location>
        <begin position="97"/>
        <end position="108"/>
    </location>
</feature>
<dbReference type="EMBL" id="CAJIMS010000001">
    <property type="protein sequence ID" value="CAD7810459.1"/>
    <property type="molecule type" value="Genomic_DNA"/>
</dbReference>
<accession>A0A9N8QSH2</accession>
<evidence type="ECO:0000256" key="1">
    <source>
        <dbReference type="SAM" id="MobiDB-lite"/>
    </source>
</evidence>
<dbReference type="AlphaFoldDB" id="A0A9N8QSH2"/>
<comment type="caution">
    <text evidence="2">The sequence shown here is derived from an EMBL/GenBank/DDBJ whole genome shotgun (WGS) entry which is preliminary data.</text>
</comment>